<dbReference type="SUPFAM" id="SSF55729">
    <property type="entry name" value="Acyl-CoA N-acyltransferases (Nat)"/>
    <property type="match status" value="1"/>
</dbReference>
<accession>A0ABR3JYA6</accession>
<protein>
    <recommendedName>
        <fullName evidence="1">N-acetyltransferase domain-containing protein</fullName>
    </recommendedName>
</protein>
<dbReference type="Proteomes" id="UP001556367">
    <property type="component" value="Unassembled WGS sequence"/>
</dbReference>
<feature type="domain" description="N-acetyltransferase" evidence="1">
    <location>
        <begin position="17"/>
        <end position="171"/>
    </location>
</feature>
<sequence>MATHQGDSVVHEERLQVQCRRIEPNQTIALRHAVLWPDYPLSQVILSEDAEGWHFGAFIPLEEEAVAVISLFAENCPIDDTGTSDNEASTPHKAVRFRKFACSPSYQGLGIGTQLLSHVASVARAELGGDTIWCDARTSSLDWYRRRGLEPFGKPFYKGPVEYTRMKMDIW</sequence>
<dbReference type="InterPro" id="IPR000182">
    <property type="entry name" value="GNAT_dom"/>
</dbReference>
<name>A0ABR3JYA6_9AGAR</name>
<keyword evidence="3" id="KW-1185">Reference proteome</keyword>
<dbReference type="EMBL" id="JASNQZ010000001">
    <property type="protein sequence ID" value="KAL0960539.1"/>
    <property type="molecule type" value="Genomic_DNA"/>
</dbReference>
<evidence type="ECO:0000259" key="1">
    <source>
        <dbReference type="PROSITE" id="PS51186"/>
    </source>
</evidence>
<gene>
    <name evidence="2" type="ORF">HGRIS_005577</name>
</gene>
<dbReference type="CDD" id="cd04301">
    <property type="entry name" value="NAT_SF"/>
    <property type="match status" value="1"/>
</dbReference>
<comment type="caution">
    <text evidence="2">The sequence shown here is derived from an EMBL/GenBank/DDBJ whole genome shotgun (WGS) entry which is preliminary data.</text>
</comment>
<dbReference type="Pfam" id="PF00583">
    <property type="entry name" value="Acetyltransf_1"/>
    <property type="match status" value="1"/>
</dbReference>
<dbReference type="Gene3D" id="3.40.630.30">
    <property type="match status" value="1"/>
</dbReference>
<reference evidence="3" key="1">
    <citation type="submission" date="2024-06" db="EMBL/GenBank/DDBJ databases">
        <title>Multi-omics analyses provide insights into the biosynthesis of the anticancer antibiotic pleurotin in Hohenbuehelia grisea.</title>
        <authorList>
            <person name="Weaver J.A."/>
            <person name="Alberti F."/>
        </authorList>
    </citation>
    <scope>NUCLEOTIDE SEQUENCE [LARGE SCALE GENOMIC DNA]</scope>
    <source>
        <strain evidence="3">T-177</strain>
    </source>
</reference>
<proteinExistence type="predicted"/>
<dbReference type="InterPro" id="IPR016181">
    <property type="entry name" value="Acyl_CoA_acyltransferase"/>
</dbReference>
<evidence type="ECO:0000313" key="2">
    <source>
        <dbReference type="EMBL" id="KAL0960539.1"/>
    </source>
</evidence>
<organism evidence="2 3">
    <name type="scientific">Hohenbuehelia grisea</name>
    <dbReference type="NCBI Taxonomy" id="104357"/>
    <lineage>
        <taxon>Eukaryota</taxon>
        <taxon>Fungi</taxon>
        <taxon>Dikarya</taxon>
        <taxon>Basidiomycota</taxon>
        <taxon>Agaricomycotina</taxon>
        <taxon>Agaricomycetes</taxon>
        <taxon>Agaricomycetidae</taxon>
        <taxon>Agaricales</taxon>
        <taxon>Pleurotineae</taxon>
        <taxon>Pleurotaceae</taxon>
        <taxon>Hohenbuehelia</taxon>
    </lineage>
</organism>
<evidence type="ECO:0000313" key="3">
    <source>
        <dbReference type="Proteomes" id="UP001556367"/>
    </source>
</evidence>
<dbReference type="PROSITE" id="PS51186">
    <property type="entry name" value="GNAT"/>
    <property type="match status" value="1"/>
</dbReference>